<proteinExistence type="predicted"/>
<accession>A0AAT9HCF4</accession>
<protein>
    <submittedName>
        <fullName evidence="1">Uncharacterized protein</fullName>
    </submittedName>
</protein>
<dbReference type="EMBL" id="AP035768">
    <property type="protein sequence ID" value="BFO15037.1"/>
    <property type="molecule type" value="Genomic_DNA"/>
</dbReference>
<evidence type="ECO:0000313" key="1">
    <source>
        <dbReference type="EMBL" id="BFO15037.1"/>
    </source>
</evidence>
<organism evidence="1">
    <name type="scientific">Streptomyces haneummycinicus</name>
    <dbReference type="NCBI Taxonomy" id="3074435"/>
    <lineage>
        <taxon>Bacteria</taxon>
        <taxon>Bacillati</taxon>
        <taxon>Actinomycetota</taxon>
        <taxon>Actinomycetes</taxon>
        <taxon>Kitasatosporales</taxon>
        <taxon>Streptomycetaceae</taxon>
        <taxon>Streptomyces</taxon>
    </lineage>
</organism>
<name>A0AAT9HCF4_9ACTN</name>
<reference evidence="1" key="2">
    <citation type="submission" date="2024-07" db="EMBL/GenBank/DDBJ databases">
        <title>Streptomyces haneummycinica sp. nov., a new antibiotic-producing actinobacterium isolated from marine sediment.</title>
        <authorList>
            <person name="Uemura M."/>
            <person name="Hamada M."/>
            <person name="Hirano S."/>
            <person name="Kobayashi K."/>
            <person name="Ohshiro T."/>
            <person name="Kobayashi T."/>
            <person name="Terahara T."/>
        </authorList>
    </citation>
    <scope>NUCLEOTIDE SEQUENCE</scope>
    <source>
        <strain evidence="1">KM77-8</strain>
    </source>
</reference>
<reference evidence="1" key="1">
    <citation type="submission" date="2024-06" db="EMBL/GenBank/DDBJ databases">
        <authorList>
            <consortium name="consrtm"/>
            <person name="Uemura M."/>
            <person name="Terahara T."/>
        </authorList>
    </citation>
    <scope>NUCLEOTIDE SEQUENCE</scope>
    <source>
        <strain evidence="1">KM77-8</strain>
    </source>
</reference>
<dbReference type="AlphaFoldDB" id="A0AAT9HCF4"/>
<gene>
    <name evidence="1" type="ORF">SHKM778_14250</name>
</gene>
<sequence length="127" mass="14749">MTCQMSAYIFFSTDRSPKDAVADIRRSGATKWTESSVNDLLTYDGEDTGLWLSDRYVPSLTSYAVGGIREWLRWDTEKEKVAANFPQDALWDRTTYRYSEKSVDQLRRENGVLYMWSLHTNAYHTVS</sequence>